<reference evidence="2 3" key="1">
    <citation type="journal article" date="2019" name="Int. J. Syst. Evol. Microbiol.">
        <title>Streptomyces cadmiisoli sp. nov., a novel actinomycete isolated from cadmium-contaminated soil.</title>
        <authorList>
            <person name="Li K."/>
            <person name="Tang X."/>
            <person name="Zhao J."/>
            <person name="Guo Y."/>
            <person name="Tang Y."/>
            <person name="Gao J."/>
        </authorList>
    </citation>
    <scope>NUCLEOTIDE SEQUENCE [LARGE SCALE GENOMIC DNA]</scope>
    <source>
        <strain evidence="2 3">ZFG47</strain>
    </source>
</reference>
<organism evidence="2 3">
    <name type="scientific">Streptomyces cadmiisoli</name>
    <dbReference type="NCBI Taxonomy" id="2184053"/>
    <lineage>
        <taxon>Bacteria</taxon>
        <taxon>Bacillati</taxon>
        <taxon>Actinomycetota</taxon>
        <taxon>Actinomycetes</taxon>
        <taxon>Kitasatosporales</taxon>
        <taxon>Streptomycetaceae</taxon>
        <taxon>Streptomyces</taxon>
        <taxon>Streptomyces aurantiacus group</taxon>
    </lineage>
</organism>
<dbReference type="KEGG" id="scad:DN051_06615"/>
<dbReference type="Proteomes" id="UP000249616">
    <property type="component" value="Chromosome"/>
</dbReference>
<sequence>MAGQYRGHGHHIGLLVGPFAVGEDAVNRVPARCPRQFVIGGDVPGYVIQAGRARRQIYLVQQVLELAQRRGPSHARPLQRPRSLRLLRAESAAPGVATHRTIVPDPSAHHGLNSANASAR</sequence>
<gene>
    <name evidence="2" type="ORF">DN051_06615</name>
</gene>
<dbReference type="AlphaFoldDB" id="A0A2Z4IW09"/>
<dbReference type="EMBL" id="CP030073">
    <property type="protein sequence ID" value="AWW36353.1"/>
    <property type="molecule type" value="Genomic_DNA"/>
</dbReference>
<keyword evidence="3" id="KW-1185">Reference proteome</keyword>
<evidence type="ECO:0000256" key="1">
    <source>
        <dbReference type="SAM" id="MobiDB-lite"/>
    </source>
</evidence>
<accession>A0A2Z4IW09</accession>
<evidence type="ECO:0000313" key="3">
    <source>
        <dbReference type="Proteomes" id="UP000249616"/>
    </source>
</evidence>
<protein>
    <submittedName>
        <fullName evidence="2">Uncharacterized protein</fullName>
    </submittedName>
</protein>
<proteinExistence type="predicted"/>
<feature type="region of interest" description="Disordered" evidence="1">
    <location>
        <begin position="92"/>
        <end position="120"/>
    </location>
</feature>
<name>A0A2Z4IW09_9ACTN</name>
<evidence type="ECO:0000313" key="2">
    <source>
        <dbReference type="EMBL" id="AWW36353.1"/>
    </source>
</evidence>